<proteinExistence type="predicted"/>
<protein>
    <submittedName>
        <fullName evidence="2">Uncharacterized protein</fullName>
    </submittedName>
</protein>
<keyword evidence="3" id="KW-1185">Reference proteome</keyword>
<dbReference type="Gene3D" id="2.60.120.560">
    <property type="entry name" value="Exo-inulinase, domain 1"/>
    <property type="match status" value="1"/>
</dbReference>
<evidence type="ECO:0000313" key="2">
    <source>
        <dbReference type="EMBL" id="MCY1076771.1"/>
    </source>
</evidence>
<dbReference type="RefSeq" id="WP_267535635.1">
    <property type="nucleotide sequence ID" value="NZ_JAPNKA010000001.1"/>
</dbReference>
<keyword evidence="1" id="KW-0732">Signal</keyword>
<dbReference type="EMBL" id="JAPNKA010000001">
    <property type="protein sequence ID" value="MCY1076771.1"/>
    <property type="molecule type" value="Genomic_DNA"/>
</dbReference>
<reference evidence="2 3" key="1">
    <citation type="submission" date="2022-11" db="EMBL/GenBank/DDBJ databases">
        <title>Minimal conservation of predation-associated metabolite biosynthetic gene clusters underscores biosynthetic potential of Myxococcota including descriptions for ten novel species: Archangium lansinium sp. nov., Myxococcus landrumus sp. nov., Nannocystis bai.</title>
        <authorList>
            <person name="Ahearne A."/>
            <person name="Stevens C."/>
            <person name="Phillips K."/>
        </authorList>
    </citation>
    <scope>NUCLEOTIDE SEQUENCE [LARGE SCALE GENOMIC DNA]</scope>
    <source>
        <strain evidence="2 3">MIWBW</strain>
    </source>
</reference>
<dbReference type="InterPro" id="IPR013320">
    <property type="entry name" value="ConA-like_dom_sf"/>
</dbReference>
<feature type="chain" id="PRO_5046901354" evidence="1">
    <location>
        <begin position="21"/>
        <end position="251"/>
    </location>
</feature>
<evidence type="ECO:0000313" key="3">
    <source>
        <dbReference type="Proteomes" id="UP001207654"/>
    </source>
</evidence>
<organism evidence="2 3">
    <name type="scientific">Archangium lansingense</name>
    <dbReference type="NCBI Taxonomy" id="2995310"/>
    <lineage>
        <taxon>Bacteria</taxon>
        <taxon>Pseudomonadati</taxon>
        <taxon>Myxococcota</taxon>
        <taxon>Myxococcia</taxon>
        <taxon>Myxococcales</taxon>
        <taxon>Cystobacterineae</taxon>
        <taxon>Archangiaceae</taxon>
        <taxon>Archangium</taxon>
    </lineage>
</organism>
<evidence type="ECO:0000256" key="1">
    <source>
        <dbReference type="SAM" id="SignalP"/>
    </source>
</evidence>
<name>A0ABT4A549_9BACT</name>
<dbReference type="SUPFAM" id="SSF49899">
    <property type="entry name" value="Concanavalin A-like lectins/glucanases"/>
    <property type="match status" value="1"/>
</dbReference>
<sequence>MKGRALVLGSVAWLMVLAGACGPDTLEERDALESAATAESGYDFYPDSHYIICTSASSCPWAGENFEAYAEGSLVGCASDSSQRAHFEVTSGCLSANQAGTSHRGWTTTHHFRALSRKYVDGKKVGWKTAAPSYRALIDNWHAGAPEWAGLHVFARYQTEDDLYVASYRKDGLITIKKKLGGVYTTLAQKDLSTPATGTWHTVKFSVSGDTLQFFVNGVLQLTARDTSLTWGTAGMRTDFMDVYLDDWKLE</sequence>
<dbReference type="Proteomes" id="UP001207654">
    <property type="component" value="Unassembled WGS sequence"/>
</dbReference>
<gene>
    <name evidence="2" type="ORF">OV287_20020</name>
</gene>
<accession>A0ABT4A549</accession>
<comment type="caution">
    <text evidence="2">The sequence shown here is derived from an EMBL/GenBank/DDBJ whole genome shotgun (WGS) entry which is preliminary data.</text>
</comment>
<dbReference type="PROSITE" id="PS51257">
    <property type="entry name" value="PROKAR_LIPOPROTEIN"/>
    <property type="match status" value="1"/>
</dbReference>
<feature type="signal peptide" evidence="1">
    <location>
        <begin position="1"/>
        <end position="20"/>
    </location>
</feature>